<gene>
    <name evidence="2" type="ORF">U9M48_012690</name>
</gene>
<feature type="domain" description="Reverse transcriptase Ty1/copia-type" evidence="1">
    <location>
        <begin position="6"/>
        <end position="244"/>
    </location>
</feature>
<reference evidence="2 3" key="1">
    <citation type="submission" date="2024-02" db="EMBL/GenBank/DDBJ databases">
        <title>High-quality chromosome-scale genome assembly of Pensacola bahiagrass (Paspalum notatum Flugge var. saurae).</title>
        <authorList>
            <person name="Vega J.M."/>
            <person name="Podio M."/>
            <person name="Orjuela J."/>
            <person name="Siena L.A."/>
            <person name="Pessino S.C."/>
            <person name="Combes M.C."/>
            <person name="Mariac C."/>
            <person name="Albertini E."/>
            <person name="Pupilli F."/>
            <person name="Ortiz J.P.A."/>
            <person name="Leblanc O."/>
        </authorList>
    </citation>
    <scope>NUCLEOTIDE SEQUENCE [LARGE SCALE GENOMIC DNA]</scope>
    <source>
        <strain evidence="2">R1</strain>
        <tissue evidence="2">Leaf</tissue>
    </source>
</reference>
<organism evidence="2 3">
    <name type="scientific">Paspalum notatum var. saurae</name>
    <dbReference type="NCBI Taxonomy" id="547442"/>
    <lineage>
        <taxon>Eukaryota</taxon>
        <taxon>Viridiplantae</taxon>
        <taxon>Streptophyta</taxon>
        <taxon>Embryophyta</taxon>
        <taxon>Tracheophyta</taxon>
        <taxon>Spermatophyta</taxon>
        <taxon>Magnoliopsida</taxon>
        <taxon>Liliopsida</taxon>
        <taxon>Poales</taxon>
        <taxon>Poaceae</taxon>
        <taxon>PACMAD clade</taxon>
        <taxon>Panicoideae</taxon>
        <taxon>Andropogonodae</taxon>
        <taxon>Paspaleae</taxon>
        <taxon>Paspalinae</taxon>
        <taxon>Paspalum</taxon>
    </lineage>
</organism>
<name>A0AAQ3WIS0_PASNO</name>
<dbReference type="PANTHER" id="PTHR11439">
    <property type="entry name" value="GAG-POL-RELATED RETROTRANSPOSON"/>
    <property type="match status" value="1"/>
</dbReference>
<sequence>MALLKNNNWHLVPPDEARNLIECKWVYKIKRKADGTIDRYKARLVAKGFKQRYGIDHEDTFSPVVKAAAIRLVLSIAVSRGWCLRQLDVQNAFLHGVLEKDVYMRRPPGFEDTTKPHCHCKLDKALYGLSAWYSKLSEKLQALGFIPSKADTSLFFYMKKLVTIFLLVYVDDIIITSSSQAAVDALLSDLKAEFALKDLGDLHYFLGIEVKKMNDGILLTREKYANDILKQVGMLDCKPIPTPLSISEKLSAYSGVPLGTEDSTRYRSVVGALQYLTLSRPGISFSVNKRILRYIKHTTGIGLKTRWSSSTLASVFSDADCVGCTDDRKSTGGLLFIWGQISCHVVPRNKQLFPDLAQKLIQCYGKCYSGSEVIWIQTLLNELCVLSPKSARLWRDKMGAKYLSFNPVFHARTKHIEVDYHFPMPHLLLLLPKVTKGSLTSFSHKFTKTLKKLDSKGHPSHH</sequence>
<keyword evidence="3" id="KW-1185">Reference proteome</keyword>
<protein>
    <recommendedName>
        <fullName evidence="1">Reverse transcriptase Ty1/copia-type domain-containing protein</fullName>
    </recommendedName>
</protein>
<dbReference type="EMBL" id="CP144747">
    <property type="protein sequence ID" value="WVZ63010.1"/>
    <property type="molecule type" value="Genomic_DNA"/>
</dbReference>
<dbReference type="InterPro" id="IPR043502">
    <property type="entry name" value="DNA/RNA_pol_sf"/>
</dbReference>
<evidence type="ECO:0000313" key="3">
    <source>
        <dbReference type="Proteomes" id="UP001341281"/>
    </source>
</evidence>
<dbReference type="InterPro" id="IPR013103">
    <property type="entry name" value="RVT_2"/>
</dbReference>
<accession>A0AAQ3WIS0</accession>
<dbReference type="Proteomes" id="UP001341281">
    <property type="component" value="Chromosome 03"/>
</dbReference>
<evidence type="ECO:0000259" key="1">
    <source>
        <dbReference type="Pfam" id="PF07727"/>
    </source>
</evidence>
<dbReference type="PANTHER" id="PTHR11439:SF450">
    <property type="entry name" value="REVERSE TRANSCRIPTASE TY1_COPIA-TYPE DOMAIN-CONTAINING PROTEIN"/>
    <property type="match status" value="1"/>
</dbReference>
<evidence type="ECO:0000313" key="2">
    <source>
        <dbReference type="EMBL" id="WVZ63010.1"/>
    </source>
</evidence>
<dbReference type="Pfam" id="PF07727">
    <property type="entry name" value="RVT_2"/>
    <property type="match status" value="1"/>
</dbReference>
<dbReference type="AlphaFoldDB" id="A0AAQ3WIS0"/>
<dbReference type="SUPFAM" id="SSF56672">
    <property type="entry name" value="DNA/RNA polymerases"/>
    <property type="match status" value="1"/>
</dbReference>
<proteinExistence type="predicted"/>
<dbReference type="CDD" id="cd09272">
    <property type="entry name" value="RNase_HI_RT_Ty1"/>
    <property type="match status" value="1"/>
</dbReference>